<keyword evidence="7" id="KW-1185">Reference proteome</keyword>
<evidence type="ECO:0000259" key="5">
    <source>
        <dbReference type="PROSITE" id="PS52015"/>
    </source>
</evidence>
<keyword evidence="2" id="KW-0812">Transmembrane</keyword>
<dbReference type="PROSITE" id="PS52015">
    <property type="entry name" value="TONB_CTD"/>
    <property type="match status" value="1"/>
</dbReference>
<dbReference type="EMBL" id="JACHKA010000001">
    <property type="protein sequence ID" value="MBB5985523.1"/>
    <property type="molecule type" value="Genomic_DNA"/>
</dbReference>
<keyword evidence="3" id="KW-1133">Transmembrane helix</keyword>
<dbReference type="InterPro" id="IPR006260">
    <property type="entry name" value="TonB/TolA_C"/>
</dbReference>
<accession>A0ABR6NG95</accession>
<evidence type="ECO:0000256" key="2">
    <source>
        <dbReference type="ARBA" id="ARBA00022692"/>
    </source>
</evidence>
<protein>
    <submittedName>
        <fullName evidence="6">Protein TonB</fullName>
    </submittedName>
</protein>
<dbReference type="RefSeq" id="WP_184152030.1">
    <property type="nucleotide sequence ID" value="NZ_JACHKA010000001.1"/>
</dbReference>
<sequence length="169" mass="18150">MNRKSSDLLNALGGVIAIATLLAFAWSHVPVDGLTRRAGRVVHLAVQDLTIDLGMAGSAITPGPPPVIILPPGSKAPRGRGPATWITNDDYPMEALRNEQSGVSHIAWTIETDGRAGQCHVVRASAHAALDEAACRLILRNGRYEPARDAQGRAIRAVDQRRVVWRLAD</sequence>
<proteinExistence type="predicted"/>
<evidence type="ECO:0000313" key="6">
    <source>
        <dbReference type="EMBL" id="MBB5985523.1"/>
    </source>
</evidence>
<name>A0ABR6NG95_9SPHN</name>
<comment type="caution">
    <text evidence="6">The sequence shown here is derived from an EMBL/GenBank/DDBJ whole genome shotgun (WGS) entry which is preliminary data.</text>
</comment>
<comment type="subcellular location">
    <subcellularLocation>
        <location evidence="1">Membrane</location>
        <topology evidence="1">Single-pass membrane protein</topology>
    </subcellularLocation>
</comment>
<dbReference type="Pfam" id="PF03544">
    <property type="entry name" value="TonB_C"/>
    <property type="match status" value="1"/>
</dbReference>
<keyword evidence="4" id="KW-0472">Membrane</keyword>
<dbReference type="NCBIfam" id="TIGR01352">
    <property type="entry name" value="tonB_Cterm"/>
    <property type="match status" value="1"/>
</dbReference>
<dbReference type="Proteomes" id="UP001138540">
    <property type="component" value="Unassembled WGS sequence"/>
</dbReference>
<evidence type="ECO:0000256" key="1">
    <source>
        <dbReference type="ARBA" id="ARBA00004167"/>
    </source>
</evidence>
<dbReference type="SUPFAM" id="SSF74653">
    <property type="entry name" value="TolA/TonB C-terminal domain"/>
    <property type="match status" value="1"/>
</dbReference>
<feature type="domain" description="TonB C-terminal" evidence="5">
    <location>
        <begin position="76"/>
        <end position="169"/>
    </location>
</feature>
<reference evidence="6 7" key="1">
    <citation type="submission" date="2020-08" db="EMBL/GenBank/DDBJ databases">
        <title>Exploring microbial biodiversity for novel pathways involved in the catabolism of aromatic compounds derived from lignin.</title>
        <authorList>
            <person name="Elkins J."/>
        </authorList>
    </citation>
    <scope>NUCLEOTIDE SEQUENCE [LARGE SCALE GENOMIC DNA]</scope>
    <source>
        <strain evidence="6 7">B1D3A</strain>
    </source>
</reference>
<dbReference type="Gene3D" id="3.30.1150.10">
    <property type="match status" value="1"/>
</dbReference>
<evidence type="ECO:0000256" key="4">
    <source>
        <dbReference type="ARBA" id="ARBA00023136"/>
    </source>
</evidence>
<evidence type="ECO:0000256" key="3">
    <source>
        <dbReference type="ARBA" id="ARBA00022989"/>
    </source>
</evidence>
<dbReference type="InterPro" id="IPR037682">
    <property type="entry name" value="TonB_C"/>
</dbReference>
<organism evidence="6 7">
    <name type="scientific">Sphingobium lignivorans</name>
    <dbReference type="NCBI Taxonomy" id="2735886"/>
    <lineage>
        <taxon>Bacteria</taxon>
        <taxon>Pseudomonadati</taxon>
        <taxon>Pseudomonadota</taxon>
        <taxon>Alphaproteobacteria</taxon>
        <taxon>Sphingomonadales</taxon>
        <taxon>Sphingomonadaceae</taxon>
        <taxon>Sphingobium</taxon>
    </lineage>
</organism>
<gene>
    <name evidence="6" type="ORF">HNP60_001497</name>
</gene>
<evidence type="ECO:0000313" key="7">
    <source>
        <dbReference type="Proteomes" id="UP001138540"/>
    </source>
</evidence>